<protein>
    <submittedName>
        <fullName evidence="2">DnaJ-X domain-containing protein</fullName>
    </submittedName>
</protein>
<evidence type="ECO:0000313" key="2">
    <source>
        <dbReference type="WBParaSite" id="L893_g23620.t1"/>
    </source>
</evidence>
<dbReference type="InterPro" id="IPR019265">
    <property type="entry name" value="RTRAF"/>
</dbReference>
<evidence type="ECO:0000313" key="1">
    <source>
        <dbReference type="Proteomes" id="UP000095287"/>
    </source>
</evidence>
<dbReference type="WBParaSite" id="L893_g23620.t1">
    <property type="protein sequence ID" value="L893_g23620.t1"/>
    <property type="gene ID" value="L893_g23620"/>
</dbReference>
<organism evidence="1 2">
    <name type="scientific">Steinernema glaseri</name>
    <dbReference type="NCBI Taxonomy" id="37863"/>
    <lineage>
        <taxon>Eukaryota</taxon>
        <taxon>Metazoa</taxon>
        <taxon>Ecdysozoa</taxon>
        <taxon>Nematoda</taxon>
        <taxon>Chromadorea</taxon>
        <taxon>Rhabditida</taxon>
        <taxon>Tylenchina</taxon>
        <taxon>Panagrolaimomorpha</taxon>
        <taxon>Strongyloidoidea</taxon>
        <taxon>Steinernematidae</taxon>
        <taxon>Steinernema</taxon>
    </lineage>
</organism>
<dbReference type="Pfam" id="PF10036">
    <property type="entry name" value="RLL"/>
    <property type="match status" value="1"/>
</dbReference>
<name>A0A1I7Z7Q7_9BILA</name>
<reference evidence="2" key="1">
    <citation type="submission" date="2016-11" db="UniProtKB">
        <authorList>
            <consortium name="WormBaseParasite"/>
        </authorList>
    </citation>
    <scope>IDENTIFICATION</scope>
</reference>
<keyword evidence="1" id="KW-1185">Reference proteome</keyword>
<dbReference type="Proteomes" id="UP000095287">
    <property type="component" value="Unplaced"/>
</dbReference>
<proteinExistence type="predicted"/>
<dbReference type="PANTHER" id="PTHR15924">
    <property type="entry name" value="CLE"/>
    <property type="match status" value="1"/>
</dbReference>
<accession>A0A1I7Z7Q7</accession>
<sequence length="142" mass="15638">MEGMEPMETSQDVELLKMLETLDLSNERNVAAIERMRKHLNITSHPDPGTVLRAVCKRILEGRQGSTNGAAQDDAKKFALNKFDLGIKSSGDPKVDAAVRALRLLHLQNMRELQTGINRTLVSVQSVTADPKADVRVGKVGY</sequence>
<dbReference type="AlphaFoldDB" id="A0A1I7Z7Q7"/>